<dbReference type="InterPro" id="IPR036390">
    <property type="entry name" value="WH_DNA-bd_sf"/>
</dbReference>
<dbReference type="InterPro" id="IPR011991">
    <property type="entry name" value="ArsR-like_HTH"/>
</dbReference>
<dbReference type="GO" id="GO:0003700">
    <property type="term" value="F:DNA-binding transcription factor activity"/>
    <property type="evidence" value="ECO:0007669"/>
    <property type="project" value="InterPro"/>
</dbReference>
<dbReference type="SMART" id="SM00418">
    <property type="entry name" value="HTH_ARSR"/>
    <property type="match status" value="1"/>
</dbReference>
<protein>
    <submittedName>
        <fullName evidence="5">DNA-binding transcriptional ArsR family regulator</fullName>
    </submittedName>
</protein>
<name>A0A652YQW2_NOCGL</name>
<evidence type="ECO:0000256" key="3">
    <source>
        <dbReference type="ARBA" id="ARBA00023163"/>
    </source>
</evidence>
<dbReference type="AlphaFoldDB" id="A0A652YQW2"/>
<dbReference type="InterPro" id="IPR001845">
    <property type="entry name" value="HTH_ArsR_DNA-bd_dom"/>
</dbReference>
<dbReference type="Pfam" id="PF12840">
    <property type="entry name" value="HTH_20"/>
    <property type="match status" value="1"/>
</dbReference>
<dbReference type="CDD" id="cd00090">
    <property type="entry name" value="HTH_ARSR"/>
    <property type="match status" value="1"/>
</dbReference>
<keyword evidence="3" id="KW-0804">Transcription</keyword>
<keyword evidence="2 5" id="KW-0238">DNA-binding</keyword>
<dbReference type="GO" id="GO:0003677">
    <property type="term" value="F:DNA binding"/>
    <property type="evidence" value="ECO:0007669"/>
    <property type="project" value="UniProtKB-KW"/>
</dbReference>
<feature type="domain" description="HTH arsR-type" evidence="4">
    <location>
        <begin position="45"/>
        <end position="146"/>
    </location>
</feature>
<evidence type="ECO:0000256" key="2">
    <source>
        <dbReference type="ARBA" id="ARBA00023125"/>
    </source>
</evidence>
<dbReference type="PANTHER" id="PTHR33154:SF33">
    <property type="entry name" value="TRANSCRIPTIONAL REPRESSOR SDPR"/>
    <property type="match status" value="1"/>
</dbReference>
<gene>
    <name evidence="5" type="ORF">FNL38_103253</name>
</gene>
<evidence type="ECO:0000259" key="4">
    <source>
        <dbReference type="PROSITE" id="PS50987"/>
    </source>
</evidence>
<dbReference type="PANTHER" id="PTHR33154">
    <property type="entry name" value="TRANSCRIPTIONAL REGULATOR, ARSR FAMILY"/>
    <property type="match status" value="1"/>
</dbReference>
<evidence type="ECO:0000256" key="1">
    <source>
        <dbReference type="ARBA" id="ARBA00023015"/>
    </source>
</evidence>
<reference evidence="5" key="1">
    <citation type="submission" date="2019-07" db="EMBL/GenBank/DDBJ databases">
        <title>Genomic Encyclopedia of Type Strains, Phase IV (KMG-IV): sequencing the most valuable type-strain genomes for metagenomic binning, comparative biology and taxonomic classification.</title>
        <authorList>
            <person name="Goeker M."/>
        </authorList>
    </citation>
    <scope>NUCLEOTIDE SEQUENCE</scope>
    <source>
        <strain evidence="5">DSM 44596</strain>
    </source>
</reference>
<dbReference type="Gene3D" id="1.10.10.10">
    <property type="entry name" value="Winged helix-like DNA-binding domain superfamily/Winged helix DNA-binding domain"/>
    <property type="match status" value="1"/>
</dbReference>
<proteinExistence type="predicted"/>
<evidence type="ECO:0000313" key="5">
    <source>
        <dbReference type="EMBL" id="TYQ04902.1"/>
    </source>
</evidence>
<dbReference type="EMBL" id="VNIQ01000003">
    <property type="protein sequence ID" value="TYQ04902.1"/>
    <property type="molecule type" value="Genomic_DNA"/>
</dbReference>
<dbReference type="InterPro" id="IPR036388">
    <property type="entry name" value="WH-like_DNA-bd_sf"/>
</dbReference>
<dbReference type="InterPro" id="IPR051081">
    <property type="entry name" value="HTH_MetalResp_TranReg"/>
</dbReference>
<comment type="caution">
    <text evidence="5">The sequence shown here is derived from an EMBL/GenBank/DDBJ whole genome shotgun (WGS) entry which is preliminary data.</text>
</comment>
<dbReference type="SUPFAM" id="SSF46785">
    <property type="entry name" value="Winged helix' DNA-binding domain"/>
    <property type="match status" value="1"/>
</dbReference>
<keyword evidence="1" id="KW-0805">Transcription regulation</keyword>
<dbReference type="PROSITE" id="PS50987">
    <property type="entry name" value="HTH_ARSR_2"/>
    <property type="match status" value="1"/>
</dbReference>
<sequence length="149" mass="16678">MAVPPSREFGNLTPFVRSEHPLLHATTVVHCAQTVLTQQLLICKLQLAYSGAVVTIYRALDDDTRRIILDELAAHDGQTLFEICSLLTMRHGLGFTRQAISQHLGVLESAGLVVTERRGRSKFHYFNPEPLAEITRRWPIETGTPCKSN</sequence>
<organism evidence="5">
    <name type="scientific">Nocardia globerula</name>
    <dbReference type="NCBI Taxonomy" id="1818"/>
    <lineage>
        <taxon>Bacteria</taxon>
        <taxon>Bacillati</taxon>
        <taxon>Actinomycetota</taxon>
        <taxon>Actinomycetes</taxon>
        <taxon>Mycobacteriales</taxon>
        <taxon>Nocardiaceae</taxon>
        <taxon>Nocardia</taxon>
    </lineage>
</organism>
<accession>A0A652YQW2</accession>